<evidence type="ECO:0000313" key="4">
    <source>
        <dbReference type="Proteomes" id="UP000823631"/>
    </source>
</evidence>
<dbReference type="EMBL" id="JADINH010000007">
    <property type="protein sequence ID" value="MBO8414875.1"/>
    <property type="molecule type" value="Genomic_DNA"/>
</dbReference>
<keyword evidence="3" id="KW-0547">Nucleotide-binding</keyword>
<comment type="caution">
    <text evidence="3">The sequence shown here is derived from an EMBL/GenBank/DDBJ whole genome shotgun (WGS) entry which is preliminary data.</text>
</comment>
<dbReference type="AlphaFoldDB" id="A0A9D9D8K2"/>
<dbReference type="Pfam" id="PF13635">
    <property type="entry name" value="DUF4143"/>
    <property type="match status" value="1"/>
</dbReference>
<dbReference type="Proteomes" id="UP000823631">
    <property type="component" value="Unassembled WGS sequence"/>
</dbReference>
<evidence type="ECO:0000313" key="3">
    <source>
        <dbReference type="EMBL" id="MBO8414875.1"/>
    </source>
</evidence>
<dbReference type="GO" id="GO:0005524">
    <property type="term" value="F:ATP binding"/>
    <property type="evidence" value="ECO:0007669"/>
    <property type="project" value="UniProtKB-KW"/>
</dbReference>
<sequence>MERNILDKLLVWKKSKYRKPLILEGVRQVGKTWALLEFGRRCYKNVAYVNFEEQPEYKSLFASSLEPGRLLQNLCMAGSFVIEPVQTLIVFDECQTCPQALTALKYFCEKAPEYHVVCAGSLLGIQLAKPSSFPVGKVDFLNVYPMTFKEFLKAGGDENLCVYLESIENIEHIPEVFFNPLVEKLKLYFVTGGMPEPVRIWTEDRDTAAFQNEQLRILRSYRDDFGKYADPRVATRISYIWDSLSSQLARENKKFLFSAVKKGARAREYEDALQWLINARLVYKVPCSRAPALPLAAYDDLSAFKMYLHDVGLLRVLSKLDTSVLLRGSEVFREFKGALAENFVLQELTALYENIPRYWSELNPPHEVDFLIQRKNEIFPIEVKADTNVRSPSLRKFKEKFPDASKLRIRISLANLTLDDDLLNIPLFMVSEIDRLIEMALSRRS</sequence>
<keyword evidence="3" id="KW-0067">ATP-binding</keyword>
<protein>
    <submittedName>
        <fullName evidence="3">ATP-binding protein</fullName>
    </submittedName>
</protein>
<dbReference type="SUPFAM" id="SSF52540">
    <property type="entry name" value="P-loop containing nucleoside triphosphate hydrolases"/>
    <property type="match status" value="1"/>
</dbReference>
<evidence type="ECO:0000259" key="2">
    <source>
        <dbReference type="Pfam" id="PF13635"/>
    </source>
</evidence>
<organism evidence="3 4">
    <name type="scientific">Candidatus Avisuccinivibrio stercorigallinarum</name>
    <dbReference type="NCBI Taxonomy" id="2840704"/>
    <lineage>
        <taxon>Bacteria</taxon>
        <taxon>Pseudomonadati</taxon>
        <taxon>Pseudomonadota</taxon>
        <taxon>Gammaproteobacteria</taxon>
        <taxon>Aeromonadales</taxon>
        <taxon>Succinivibrionaceae</taxon>
        <taxon>Succinivibrionaceae incertae sedis</taxon>
        <taxon>Candidatus Avisuccinivibrio</taxon>
    </lineage>
</organism>
<dbReference type="Pfam" id="PF13173">
    <property type="entry name" value="AAA_14"/>
    <property type="match status" value="1"/>
</dbReference>
<evidence type="ECO:0000259" key="1">
    <source>
        <dbReference type="Pfam" id="PF13173"/>
    </source>
</evidence>
<feature type="domain" description="AAA" evidence="1">
    <location>
        <begin position="18"/>
        <end position="152"/>
    </location>
</feature>
<reference evidence="3" key="2">
    <citation type="journal article" date="2021" name="PeerJ">
        <title>Extensive microbial diversity within the chicken gut microbiome revealed by metagenomics and culture.</title>
        <authorList>
            <person name="Gilroy R."/>
            <person name="Ravi A."/>
            <person name="Getino M."/>
            <person name="Pursley I."/>
            <person name="Horton D.L."/>
            <person name="Alikhan N.F."/>
            <person name="Baker D."/>
            <person name="Gharbi K."/>
            <person name="Hall N."/>
            <person name="Watson M."/>
            <person name="Adriaenssens E.M."/>
            <person name="Foster-Nyarko E."/>
            <person name="Jarju S."/>
            <person name="Secka A."/>
            <person name="Antonio M."/>
            <person name="Oren A."/>
            <person name="Chaudhuri R.R."/>
            <person name="La Ragione R."/>
            <person name="Hildebrand F."/>
            <person name="Pallen M.J."/>
        </authorList>
    </citation>
    <scope>NUCLEOTIDE SEQUENCE</scope>
    <source>
        <strain evidence="3">17213</strain>
    </source>
</reference>
<dbReference type="PANTHER" id="PTHR33295">
    <property type="entry name" value="ATPASE"/>
    <property type="match status" value="1"/>
</dbReference>
<reference evidence="3" key="1">
    <citation type="submission" date="2020-10" db="EMBL/GenBank/DDBJ databases">
        <authorList>
            <person name="Gilroy R."/>
        </authorList>
    </citation>
    <scope>NUCLEOTIDE SEQUENCE</scope>
    <source>
        <strain evidence="3">17213</strain>
    </source>
</reference>
<feature type="domain" description="DUF4143" evidence="2">
    <location>
        <begin position="223"/>
        <end position="385"/>
    </location>
</feature>
<accession>A0A9D9D8K2</accession>
<dbReference type="InterPro" id="IPR041682">
    <property type="entry name" value="AAA_14"/>
</dbReference>
<dbReference type="InterPro" id="IPR025420">
    <property type="entry name" value="DUF4143"/>
</dbReference>
<name>A0A9D9D8K2_9GAMM</name>
<dbReference type="PANTHER" id="PTHR33295:SF7">
    <property type="entry name" value="ATPASE"/>
    <property type="match status" value="1"/>
</dbReference>
<gene>
    <name evidence="3" type="ORF">IAB19_00630</name>
</gene>
<dbReference type="InterPro" id="IPR027417">
    <property type="entry name" value="P-loop_NTPase"/>
</dbReference>
<proteinExistence type="predicted"/>